<name>A0A8X6TS13_NEPPI</name>
<organism evidence="1 2">
    <name type="scientific">Nephila pilipes</name>
    <name type="common">Giant wood spider</name>
    <name type="synonym">Nephila maculata</name>
    <dbReference type="NCBI Taxonomy" id="299642"/>
    <lineage>
        <taxon>Eukaryota</taxon>
        <taxon>Metazoa</taxon>
        <taxon>Ecdysozoa</taxon>
        <taxon>Arthropoda</taxon>
        <taxon>Chelicerata</taxon>
        <taxon>Arachnida</taxon>
        <taxon>Araneae</taxon>
        <taxon>Araneomorphae</taxon>
        <taxon>Entelegynae</taxon>
        <taxon>Araneoidea</taxon>
        <taxon>Nephilidae</taxon>
        <taxon>Nephila</taxon>
    </lineage>
</organism>
<dbReference type="PANTHER" id="PTHR47326:SF1">
    <property type="entry name" value="HTH PSQ-TYPE DOMAIN-CONTAINING PROTEIN"/>
    <property type="match status" value="1"/>
</dbReference>
<dbReference type="AlphaFoldDB" id="A0A8X6TS13"/>
<gene>
    <name evidence="1" type="ORF">NPIL_437871</name>
</gene>
<dbReference type="Gene3D" id="3.30.420.10">
    <property type="entry name" value="Ribonuclease H-like superfamily/Ribonuclease H"/>
    <property type="match status" value="1"/>
</dbReference>
<evidence type="ECO:0000313" key="1">
    <source>
        <dbReference type="EMBL" id="GFT41044.1"/>
    </source>
</evidence>
<dbReference type="InterPro" id="IPR036397">
    <property type="entry name" value="RNaseH_sf"/>
</dbReference>
<dbReference type="PANTHER" id="PTHR47326">
    <property type="entry name" value="TRANSPOSABLE ELEMENT TC3 TRANSPOSASE-LIKE PROTEIN"/>
    <property type="match status" value="1"/>
</dbReference>
<reference evidence="1" key="1">
    <citation type="submission" date="2020-08" db="EMBL/GenBank/DDBJ databases">
        <title>Multicomponent nature underlies the extraordinary mechanical properties of spider dragline silk.</title>
        <authorList>
            <person name="Kono N."/>
            <person name="Nakamura H."/>
            <person name="Mori M."/>
            <person name="Yoshida Y."/>
            <person name="Ohtoshi R."/>
            <person name="Malay A.D."/>
            <person name="Moran D.A.P."/>
            <person name="Tomita M."/>
            <person name="Numata K."/>
            <person name="Arakawa K."/>
        </authorList>
    </citation>
    <scope>NUCLEOTIDE SEQUENCE</scope>
</reference>
<protein>
    <submittedName>
        <fullName evidence="1">T-complex protein 1 subunit delta</fullName>
    </submittedName>
</protein>
<dbReference type="OrthoDB" id="6436543at2759"/>
<dbReference type="Proteomes" id="UP000887013">
    <property type="component" value="Unassembled WGS sequence"/>
</dbReference>
<evidence type="ECO:0000313" key="2">
    <source>
        <dbReference type="Proteomes" id="UP000887013"/>
    </source>
</evidence>
<dbReference type="EMBL" id="BMAW01063591">
    <property type="protein sequence ID" value="GFT41044.1"/>
    <property type="molecule type" value="Genomic_DNA"/>
</dbReference>
<sequence>MLGIKRTSLQRIMKELELSPYKIQVTQPLNEDHTQRRSEFAQLMLEKLQTGEIDVKKIWFSDEAYFTLDGHPNRIIATGAEKGWRSLLSEASTRKNFLCGVQYPRMVYLALFSSMEL</sequence>
<comment type="caution">
    <text evidence="1">The sequence shown here is derived from an EMBL/GenBank/DDBJ whole genome shotgun (WGS) entry which is preliminary data.</text>
</comment>
<dbReference type="GO" id="GO:0003676">
    <property type="term" value="F:nucleic acid binding"/>
    <property type="evidence" value="ECO:0007669"/>
    <property type="project" value="InterPro"/>
</dbReference>
<proteinExistence type="predicted"/>
<keyword evidence="2" id="KW-1185">Reference proteome</keyword>
<accession>A0A8X6TS13</accession>